<evidence type="ECO:0000313" key="4">
    <source>
        <dbReference type="Proteomes" id="UP000186601"/>
    </source>
</evidence>
<keyword evidence="2" id="KW-0472">Membrane</keyword>
<feature type="region of interest" description="Disordered" evidence="1">
    <location>
        <begin position="219"/>
        <end position="265"/>
    </location>
</feature>
<feature type="transmembrane region" description="Helical" evidence="2">
    <location>
        <begin position="42"/>
        <end position="64"/>
    </location>
</feature>
<gene>
    <name evidence="3" type="ORF">PHLCEN_2v8623</name>
</gene>
<feature type="compositionally biased region" description="Polar residues" evidence="1">
    <location>
        <begin position="249"/>
        <end position="258"/>
    </location>
</feature>
<evidence type="ECO:0000256" key="1">
    <source>
        <dbReference type="SAM" id="MobiDB-lite"/>
    </source>
</evidence>
<feature type="compositionally biased region" description="Basic residues" evidence="1">
    <location>
        <begin position="227"/>
        <end position="242"/>
    </location>
</feature>
<feature type="compositionally biased region" description="Low complexity" evidence="1">
    <location>
        <begin position="89"/>
        <end position="105"/>
    </location>
</feature>
<accession>A0A2R6NT89</accession>
<keyword evidence="2" id="KW-1133">Transmembrane helix</keyword>
<sequence>MALSLPPNFHPLSSIPAPSQHPGPDAETAAKLQDPLDGSLGLYLFMSFLVLILVLGVATIVWRVHLHSRPVARFQVTRSMPNDSDLYLPSFRPSSSESSTTKSEFMLSPNLSSIRAPIQRLKALRSSPPSNTPPTHSIPNWTVSGTAAAPVVPSIVISCCSPVIVSNDPVFPTTASTDSLQVPGCGLWKAPRPKTPLVQLDGLPSNGDALSQAMQVLVDRQPPPRVLPKKPQHGKRSGRAARKGKENAPPNQENSTNKPHVESHK</sequence>
<reference evidence="3 4" key="1">
    <citation type="submission" date="2018-02" db="EMBL/GenBank/DDBJ databases">
        <title>Genome sequence of the basidiomycete white-rot fungus Phlebia centrifuga.</title>
        <authorList>
            <person name="Granchi Z."/>
            <person name="Peng M."/>
            <person name="de Vries R.P."/>
            <person name="Hilden K."/>
            <person name="Makela M.R."/>
            <person name="Grigoriev I."/>
            <person name="Riley R."/>
        </authorList>
    </citation>
    <scope>NUCLEOTIDE SEQUENCE [LARGE SCALE GENOMIC DNA]</scope>
    <source>
        <strain evidence="3 4">FBCC195</strain>
    </source>
</reference>
<evidence type="ECO:0000256" key="2">
    <source>
        <dbReference type="SAM" id="Phobius"/>
    </source>
</evidence>
<organism evidence="3 4">
    <name type="scientific">Hermanssonia centrifuga</name>
    <dbReference type="NCBI Taxonomy" id="98765"/>
    <lineage>
        <taxon>Eukaryota</taxon>
        <taxon>Fungi</taxon>
        <taxon>Dikarya</taxon>
        <taxon>Basidiomycota</taxon>
        <taxon>Agaricomycotina</taxon>
        <taxon>Agaricomycetes</taxon>
        <taxon>Polyporales</taxon>
        <taxon>Meruliaceae</taxon>
        <taxon>Hermanssonia</taxon>
    </lineage>
</organism>
<comment type="caution">
    <text evidence="3">The sequence shown here is derived from an EMBL/GenBank/DDBJ whole genome shotgun (WGS) entry which is preliminary data.</text>
</comment>
<dbReference type="AlphaFoldDB" id="A0A2R6NT89"/>
<name>A0A2R6NT89_9APHY</name>
<keyword evidence="4" id="KW-1185">Reference proteome</keyword>
<dbReference type="Proteomes" id="UP000186601">
    <property type="component" value="Unassembled WGS sequence"/>
</dbReference>
<dbReference type="EMBL" id="MLYV02000859">
    <property type="protein sequence ID" value="PSR76200.1"/>
    <property type="molecule type" value="Genomic_DNA"/>
</dbReference>
<keyword evidence="2" id="KW-0812">Transmembrane</keyword>
<protein>
    <submittedName>
        <fullName evidence="3">Uncharacterized protein</fullName>
    </submittedName>
</protein>
<feature type="region of interest" description="Disordered" evidence="1">
    <location>
        <begin position="87"/>
        <end position="107"/>
    </location>
</feature>
<evidence type="ECO:0000313" key="3">
    <source>
        <dbReference type="EMBL" id="PSR76200.1"/>
    </source>
</evidence>
<proteinExistence type="predicted"/>